<keyword evidence="5" id="KW-0479">Metal-binding</keyword>
<evidence type="ECO:0000313" key="13">
    <source>
        <dbReference type="Proteomes" id="UP000003823"/>
    </source>
</evidence>
<dbReference type="InterPro" id="IPR001250">
    <property type="entry name" value="Man6P_Isoase-1"/>
</dbReference>
<dbReference type="CDD" id="cd07010">
    <property type="entry name" value="cupin_PMI_type_I_N_bac"/>
    <property type="match status" value="1"/>
</dbReference>
<name>E0PQ97_STRMT</name>
<comment type="cofactor">
    <cofactor evidence="2">
        <name>Zn(2+)</name>
        <dbReference type="ChEBI" id="CHEBI:29105"/>
    </cofactor>
</comment>
<dbReference type="HOGENOM" id="CLU_020529_0_0_9"/>
<evidence type="ECO:0000256" key="9">
    <source>
        <dbReference type="ARBA" id="ARBA00030762"/>
    </source>
</evidence>
<dbReference type="SUPFAM" id="SSF51182">
    <property type="entry name" value="RmlC-like cupins"/>
    <property type="match status" value="1"/>
</dbReference>
<evidence type="ECO:0000259" key="10">
    <source>
        <dbReference type="Pfam" id="PF20511"/>
    </source>
</evidence>
<dbReference type="InterPro" id="IPR051804">
    <property type="entry name" value="Carb_Metab_Reg_Kinase/Isom"/>
</dbReference>
<dbReference type="Proteomes" id="UP000003823">
    <property type="component" value="Unassembled WGS sequence"/>
</dbReference>
<dbReference type="NCBIfam" id="TIGR00218">
    <property type="entry name" value="manA"/>
    <property type="match status" value="1"/>
</dbReference>
<dbReference type="InterPro" id="IPR014710">
    <property type="entry name" value="RmlC-like_jellyroll"/>
</dbReference>
<evidence type="ECO:0000256" key="1">
    <source>
        <dbReference type="ARBA" id="ARBA00000757"/>
    </source>
</evidence>
<organism evidence="12 13">
    <name type="scientific">Streptococcus mitis ATCC 6249</name>
    <dbReference type="NCBI Taxonomy" id="864567"/>
    <lineage>
        <taxon>Bacteria</taxon>
        <taxon>Bacillati</taxon>
        <taxon>Bacillota</taxon>
        <taxon>Bacilli</taxon>
        <taxon>Lactobacillales</taxon>
        <taxon>Streptococcaceae</taxon>
        <taxon>Streptococcus</taxon>
        <taxon>Streptococcus mitis group</taxon>
    </lineage>
</organism>
<evidence type="ECO:0000256" key="3">
    <source>
        <dbReference type="ARBA" id="ARBA00010772"/>
    </source>
</evidence>
<evidence type="ECO:0000256" key="2">
    <source>
        <dbReference type="ARBA" id="ARBA00001947"/>
    </source>
</evidence>
<keyword evidence="6" id="KW-0862">Zinc</keyword>
<dbReference type="eggNOG" id="COG1482">
    <property type="taxonomic scope" value="Bacteria"/>
</dbReference>
<dbReference type="Gene3D" id="2.60.120.10">
    <property type="entry name" value="Jelly Rolls"/>
    <property type="match status" value="2"/>
</dbReference>
<dbReference type="PANTHER" id="PTHR42742">
    <property type="entry name" value="TRANSCRIPTIONAL REPRESSOR MPRA"/>
    <property type="match status" value="1"/>
</dbReference>
<evidence type="ECO:0000256" key="5">
    <source>
        <dbReference type="ARBA" id="ARBA00022723"/>
    </source>
</evidence>
<evidence type="ECO:0000256" key="8">
    <source>
        <dbReference type="ARBA" id="ARBA00029741"/>
    </source>
</evidence>
<accession>E0PQ97</accession>
<gene>
    <name evidence="12" type="primary">manA</name>
    <name evidence="12" type="ORF">HMPREF8571_0714</name>
</gene>
<evidence type="ECO:0000256" key="4">
    <source>
        <dbReference type="ARBA" id="ARBA00011956"/>
    </source>
</evidence>
<comment type="caution">
    <text evidence="12">The sequence shown here is derived from an EMBL/GenBank/DDBJ whole genome shotgun (WGS) entry which is preliminary data.</text>
</comment>
<dbReference type="GO" id="GO:0008270">
    <property type="term" value="F:zinc ion binding"/>
    <property type="evidence" value="ECO:0007669"/>
    <property type="project" value="InterPro"/>
</dbReference>
<keyword evidence="7 12" id="KW-0413">Isomerase</keyword>
<dbReference type="InterPro" id="IPR049071">
    <property type="entry name" value="MPI_cupin_dom"/>
</dbReference>
<dbReference type="EC" id="5.3.1.8" evidence="4"/>
<dbReference type="InterPro" id="IPR046457">
    <property type="entry name" value="PMI_typeI_cat"/>
</dbReference>
<reference evidence="12 13" key="1">
    <citation type="submission" date="2010-07" db="EMBL/GenBank/DDBJ databases">
        <authorList>
            <person name="Muzny D."/>
            <person name="Qin X."/>
            <person name="Deng J."/>
            <person name="Jiang H."/>
            <person name="Liu Y."/>
            <person name="Qu J."/>
            <person name="Song X.-Z."/>
            <person name="Zhang L."/>
            <person name="Thornton R."/>
            <person name="Coyle M."/>
            <person name="Francisco L."/>
            <person name="Jackson L."/>
            <person name="Javaid M."/>
            <person name="Korchina V."/>
            <person name="Kovar C."/>
            <person name="Mata R."/>
            <person name="Mathew T."/>
            <person name="Ngo R."/>
            <person name="Nguyen L."/>
            <person name="Nguyen N."/>
            <person name="Okwuonu G."/>
            <person name="Ongeri F."/>
            <person name="Pham C."/>
            <person name="Simmons D."/>
            <person name="Wilczek-Boney K."/>
            <person name="Hale W."/>
            <person name="Jakkamsetti A."/>
            <person name="Pham P."/>
            <person name="Ruth R."/>
            <person name="San Lucas F."/>
            <person name="Warren J."/>
            <person name="Zhang J."/>
            <person name="Zhao Z."/>
            <person name="Zhou C."/>
            <person name="Zhu D."/>
            <person name="Lee S."/>
            <person name="Bess C."/>
            <person name="Blankenburg K."/>
            <person name="Forbes L."/>
            <person name="Fu Q."/>
            <person name="Gubbala S."/>
            <person name="Hirani K."/>
            <person name="Jayaseelan J.C."/>
            <person name="Lara F."/>
            <person name="Munidasa M."/>
            <person name="Palculict T."/>
            <person name="Patil S."/>
            <person name="Pu L.-L."/>
            <person name="Saada N."/>
            <person name="Tang L."/>
            <person name="Weissenberger G."/>
            <person name="Zhu Y."/>
            <person name="Hemphill L."/>
            <person name="Shang Y."/>
            <person name="Youmans B."/>
            <person name="Ayvaz T."/>
            <person name="Ross M."/>
            <person name="Santibanez J."/>
            <person name="Aqrawi P."/>
            <person name="Gross S."/>
            <person name="Joshi V."/>
            <person name="Fowler G."/>
            <person name="Nazareth L."/>
            <person name="Reid J."/>
            <person name="Worley K."/>
            <person name="Petrosino J."/>
            <person name="Highlander S."/>
            <person name="Gibbs R."/>
        </authorList>
    </citation>
    <scope>NUCLEOTIDE SEQUENCE [LARGE SCALE GENOMIC DNA]</scope>
    <source>
        <strain evidence="12 13">ATCC 6249</strain>
    </source>
</reference>
<sequence length="371" mass="42180">MIASFLSVALEVPPSSKRLFRYYFYKIFSLLYKIGKRVQFELFFCYNEGRKIRQEIDMSEPLFLQSVMQEKIWGGTKLRDEFGYEIPSEKIGEYWAISAHPNGVSKVANGRYEGTDLATFYAEHRELFGNRPEPVFPLLTKILDANDWLSVQVHPDDAYGLEHEGELGKTECWYIIAADEGSEIIYGHNAKSKEELRQQIEAKDWDGLLTKVPVKAGDFFYVPSGTMHAIGAGILILETQQSSDTTYRVYDFDRKDDKGNLRELHLEKSIDVLNIGEPANSRPVTIKADDLRSTLLVSNEFFAVYKWEVTGKVDFEKTADYSLFSVLAGQGQLTVDGKNYPIQKGSHFILPSDVEAWTLEGQGLELIVSHP</sequence>
<dbReference type="GO" id="GO:0004476">
    <property type="term" value="F:mannose-6-phosphate isomerase activity"/>
    <property type="evidence" value="ECO:0007669"/>
    <property type="project" value="UniProtKB-EC"/>
</dbReference>
<evidence type="ECO:0000313" key="12">
    <source>
        <dbReference type="EMBL" id="EFM31344.1"/>
    </source>
</evidence>
<dbReference type="Pfam" id="PF21621">
    <property type="entry name" value="MPI_cupin_dom"/>
    <property type="match status" value="1"/>
</dbReference>
<feature type="domain" description="Mannose-6-phosphate isomerase cupin" evidence="11">
    <location>
        <begin position="296"/>
        <end position="371"/>
    </location>
</feature>
<dbReference type="Pfam" id="PF20511">
    <property type="entry name" value="PMI_typeI_cat"/>
    <property type="match status" value="1"/>
</dbReference>
<dbReference type="PANTHER" id="PTHR42742:SF3">
    <property type="entry name" value="FRUCTOKINASE"/>
    <property type="match status" value="1"/>
</dbReference>
<dbReference type="InterPro" id="IPR011051">
    <property type="entry name" value="RmlC_Cupin_sf"/>
</dbReference>
<dbReference type="FunFam" id="2.60.120.10:FF:000117">
    <property type="entry name" value="Mannose-6-phosphate isomerase"/>
    <property type="match status" value="1"/>
</dbReference>
<dbReference type="AlphaFoldDB" id="E0PQ97"/>
<comment type="catalytic activity">
    <reaction evidence="1">
        <text>D-mannose 6-phosphate = D-fructose 6-phosphate</text>
        <dbReference type="Rhea" id="RHEA:12356"/>
        <dbReference type="ChEBI" id="CHEBI:58735"/>
        <dbReference type="ChEBI" id="CHEBI:61527"/>
        <dbReference type="EC" id="5.3.1.8"/>
    </reaction>
</comment>
<dbReference type="GO" id="GO:0005975">
    <property type="term" value="P:carbohydrate metabolic process"/>
    <property type="evidence" value="ECO:0007669"/>
    <property type="project" value="InterPro"/>
</dbReference>
<dbReference type="FunFam" id="2.60.120.10:FF:000070">
    <property type="entry name" value="Mannose-6-phosphate isomerase"/>
    <property type="match status" value="1"/>
</dbReference>
<protein>
    <recommendedName>
        <fullName evidence="4">mannose-6-phosphate isomerase</fullName>
        <ecNumber evidence="4">5.3.1.8</ecNumber>
    </recommendedName>
    <alternativeName>
        <fullName evidence="8">Phosphohexomutase</fullName>
    </alternativeName>
    <alternativeName>
        <fullName evidence="9">Phosphomannose isomerase</fullName>
    </alternativeName>
</protein>
<evidence type="ECO:0000256" key="6">
    <source>
        <dbReference type="ARBA" id="ARBA00022833"/>
    </source>
</evidence>
<evidence type="ECO:0000259" key="11">
    <source>
        <dbReference type="Pfam" id="PF21621"/>
    </source>
</evidence>
<feature type="domain" description="Phosphomannose isomerase type I catalytic" evidence="10">
    <location>
        <begin position="62"/>
        <end position="174"/>
    </location>
</feature>
<dbReference type="EMBL" id="AEEN01000012">
    <property type="protein sequence ID" value="EFM31344.1"/>
    <property type="molecule type" value="Genomic_DNA"/>
</dbReference>
<evidence type="ECO:0000256" key="7">
    <source>
        <dbReference type="ARBA" id="ARBA00023235"/>
    </source>
</evidence>
<proteinExistence type="inferred from homology"/>
<comment type="similarity">
    <text evidence="3">Belongs to the mannose-6-phosphate isomerase type 1 family.</text>
</comment>